<keyword evidence="1 4" id="KW-0056">Arginine metabolism</keyword>
<dbReference type="FunFam" id="3.40.605.10:FF:000010">
    <property type="entry name" value="N-succinylglutamate 5-semialdehyde dehydrogenase"/>
    <property type="match status" value="1"/>
</dbReference>
<dbReference type="AlphaFoldDB" id="A0A430HPT9"/>
<dbReference type="OrthoDB" id="6187633at2"/>
<dbReference type="InterPro" id="IPR015590">
    <property type="entry name" value="Aldehyde_DH_dom"/>
</dbReference>
<comment type="pathway">
    <text evidence="4">Amino-acid degradation; L-arginine degradation via AST pathway; L-glutamate and succinate from L-arginine: step 4/5.</text>
</comment>
<evidence type="ECO:0000256" key="5">
    <source>
        <dbReference type="PROSITE-ProRule" id="PRU10007"/>
    </source>
</evidence>
<dbReference type="PROSITE" id="PS00687">
    <property type="entry name" value="ALDEHYDE_DEHYDR_GLU"/>
    <property type="match status" value="1"/>
</dbReference>
<dbReference type="NCBIfam" id="TIGR03240">
    <property type="entry name" value="arg_catab_astD"/>
    <property type="match status" value="1"/>
</dbReference>
<reference evidence="7 8" key="1">
    <citation type="submission" date="2018-12" db="EMBL/GenBank/DDBJ databases">
        <authorList>
            <person name="Yang E."/>
        </authorList>
    </citation>
    <scope>NUCLEOTIDE SEQUENCE [LARGE SCALE GENOMIC DNA]</scope>
    <source>
        <strain evidence="7 8">SOD</strain>
    </source>
</reference>
<dbReference type="NCBIfam" id="NF006992">
    <property type="entry name" value="PRK09457.1"/>
    <property type="match status" value="1"/>
</dbReference>
<keyword evidence="8" id="KW-1185">Reference proteome</keyword>
<feature type="active site" evidence="4">
    <location>
        <position position="290"/>
    </location>
</feature>
<evidence type="ECO:0000313" key="7">
    <source>
        <dbReference type="EMBL" id="RSZ59536.1"/>
    </source>
</evidence>
<feature type="active site" evidence="4 5">
    <location>
        <position position="256"/>
    </location>
</feature>
<dbReference type="Gene3D" id="3.40.605.10">
    <property type="entry name" value="Aldehyde Dehydrogenase, Chain A, domain 1"/>
    <property type="match status" value="1"/>
</dbReference>
<dbReference type="PANTHER" id="PTHR11699">
    <property type="entry name" value="ALDEHYDE DEHYDROGENASE-RELATED"/>
    <property type="match status" value="1"/>
</dbReference>
<dbReference type="Proteomes" id="UP000278085">
    <property type="component" value="Unassembled WGS sequence"/>
</dbReference>
<dbReference type="PROSITE" id="PS00070">
    <property type="entry name" value="ALDEHYDE_DEHYDR_CYS"/>
    <property type="match status" value="1"/>
</dbReference>
<evidence type="ECO:0000259" key="6">
    <source>
        <dbReference type="Pfam" id="PF00171"/>
    </source>
</evidence>
<organism evidence="7 8">
    <name type="scientific">Massilia atriviolacea</name>
    <dbReference type="NCBI Taxonomy" id="2495579"/>
    <lineage>
        <taxon>Bacteria</taxon>
        <taxon>Pseudomonadati</taxon>
        <taxon>Pseudomonadota</taxon>
        <taxon>Betaproteobacteria</taxon>
        <taxon>Burkholderiales</taxon>
        <taxon>Oxalobacteraceae</taxon>
        <taxon>Telluria group</taxon>
        <taxon>Massilia</taxon>
    </lineage>
</organism>
<feature type="binding site" evidence="4">
    <location>
        <begin position="233"/>
        <end position="238"/>
    </location>
    <ligand>
        <name>NAD(+)</name>
        <dbReference type="ChEBI" id="CHEBI:57540"/>
    </ligand>
</feature>
<dbReference type="EMBL" id="RXLQ01000004">
    <property type="protein sequence ID" value="RSZ59536.1"/>
    <property type="molecule type" value="Genomic_DNA"/>
</dbReference>
<evidence type="ECO:0000256" key="2">
    <source>
        <dbReference type="ARBA" id="ARBA00023002"/>
    </source>
</evidence>
<protein>
    <recommendedName>
        <fullName evidence="4">N-succinylglutamate 5-semialdehyde dehydrogenase</fullName>
        <ecNumber evidence="4">1.2.1.71</ecNumber>
    </recommendedName>
    <alternativeName>
        <fullName evidence="4">Succinylglutamic semialdehyde dehydrogenase</fullName>
        <shortName evidence="4">SGSD</shortName>
    </alternativeName>
</protein>
<dbReference type="InterPro" id="IPR016163">
    <property type="entry name" value="Ald_DH_C"/>
</dbReference>
<dbReference type="RefSeq" id="WP_126073907.1">
    <property type="nucleotide sequence ID" value="NZ_CP051166.1"/>
</dbReference>
<dbReference type="Gene3D" id="3.40.309.10">
    <property type="entry name" value="Aldehyde Dehydrogenase, Chain A, domain 2"/>
    <property type="match status" value="1"/>
</dbReference>
<dbReference type="CDD" id="cd07095">
    <property type="entry name" value="ALDH_SGSD_AstD"/>
    <property type="match status" value="1"/>
</dbReference>
<evidence type="ECO:0000256" key="1">
    <source>
        <dbReference type="ARBA" id="ARBA00022503"/>
    </source>
</evidence>
<dbReference type="GO" id="GO:0043824">
    <property type="term" value="F:succinylglutamate-semialdehyde dehydrogenase activity"/>
    <property type="evidence" value="ECO:0007669"/>
    <property type="project" value="UniProtKB-EC"/>
</dbReference>
<dbReference type="InterPro" id="IPR017649">
    <property type="entry name" value="SuccinylGlu_semiald_DH_AstD"/>
</dbReference>
<accession>A0A430HPT9</accession>
<dbReference type="GO" id="GO:0019544">
    <property type="term" value="P:L-arginine catabolic process to L-glutamate"/>
    <property type="evidence" value="ECO:0007669"/>
    <property type="project" value="UniProtKB-UniRule"/>
</dbReference>
<gene>
    <name evidence="4 7" type="primary">astD</name>
    <name evidence="7" type="ORF">EJB06_10315</name>
</gene>
<comment type="function">
    <text evidence="4">Catalyzes the NAD-dependent reduction of succinylglutamate semialdehyde into succinylglutamate.</text>
</comment>
<dbReference type="InterPro" id="IPR016162">
    <property type="entry name" value="Ald_DH_N"/>
</dbReference>
<evidence type="ECO:0000256" key="4">
    <source>
        <dbReference type="HAMAP-Rule" id="MF_01174"/>
    </source>
</evidence>
<comment type="similarity">
    <text evidence="4">Belongs to the aldehyde dehydrogenase family. AstD subfamily.</text>
</comment>
<dbReference type="InterPro" id="IPR016160">
    <property type="entry name" value="Ald_DH_CS_CYS"/>
</dbReference>
<sequence>MSMSESSNVLSNAASNFIGGEWRAGSGAELVTTDPSTGKQTWTSRESTAADVAQAVQAARAAFDAWASTPLDERIAVCVRFRDLLKANAEELARTISEEVGKPLWEARTEVTTMANKVDISVQAYGARTGEVAARVADGNAVLRHRPHGVFGVFGPYNFPGHLPNGHIVPALIAGNTVVFKPSEYAPRTAIKTVRLWQQAGLPDGVINLVNGGRNTGVALGQDAGLDGVLFTGSCQTGVALHKQFGGQPGKMLALEMGGNNPLVVWDVKDVDAAVHHAVMSAFISAGQRCTCARRLVVQDSPAGEAFVKRLVEVASRLAVGASDAEPQPFMGPVVSSAVAARLVQAQADMAARGGTVLLQMKQLDPNAGFVTAGIVDVTGASGIPDEEWFGPLLQIIRVKDFASAVKVANATEFGLAAALLSNDEALWKQFSVQARAGIVNWNRPTTGAASSAPFGGVGKSGNHRPSAYYAADYCAYPVASIETSELELPAKLSPGLTFQDLP</sequence>
<keyword evidence="3 4" id="KW-0520">NAD</keyword>
<name>A0A430HPT9_9BURK</name>
<dbReference type="InterPro" id="IPR016161">
    <property type="entry name" value="Ald_DH/histidinol_DH"/>
</dbReference>
<dbReference type="SUPFAM" id="SSF53720">
    <property type="entry name" value="ALDH-like"/>
    <property type="match status" value="1"/>
</dbReference>
<keyword evidence="2 4" id="KW-0560">Oxidoreductase</keyword>
<comment type="caution">
    <text evidence="7">The sequence shown here is derived from an EMBL/GenBank/DDBJ whole genome shotgun (WGS) entry which is preliminary data.</text>
</comment>
<dbReference type="UniPathway" id="UPA00185">
    <property type="reaction ID" value="UER00282"/>
</dbReference>
<dbReference type="HAMAP" id="MF_01174">
    <property type="entry name" value="Aldedh_AstD"/>
    <property type="match status" value="1"/>
</dbReference>
<feature type="domain" description="Aldehyde dehydrogenase" evidence="6">
    <location>
        <begin position="22"/>
        <end position="473"/>
    </location>
</feature>
<comment type="catalytic activity">
    <reaction evidence="4">
        <text>N-succinyl-L-glutamate 5-semialdehyde + NAD(+) + H2O = N-succinyl-L-glutamate + NADH + 2 H(+)</text>
        <dbReference type="Rhea" id="RHEA:10812"/>
        <dbReference type="ChEBI" id="CHEBI:15377"/>
        <dbReference type="ChEBI" id="CHEBI:15378"/>
        <dbReference type="ChEBI" id="CHEBI:57540"/>
        <dbReference type="ChEBI" id="CHEBI:57945"/>
        <dbReference type="ChEBI" id="CHEBI:58520"/>
        <dbReference type="ChEBI" id="CHEBI:58763"/>
        <dbReference type="EC" id="1.2.1.71"/>
    </reaction>
</comment>
<dbReference type="EC" id="1.2.1.71" evidence="4"/>
<dbReference type="GO" id="GO:0019545">
    <property type="term" value="P:L-arginine catabolic process to succinate"/>
    <property type="evidence" value="ECO:0007669"/>
    <property type="project" value="UniProtKB-UniRule"/>
</dbReference>
<evidence type="ECO:0000313" key="8">
    <source>
        <dbReference type="Proteomes" id="UP000278085"/>
    </source>
</evidence>
<dbReference type="Pfam" id="PF00171">
    <property type="entry name" value="Aldedh"/>
    <property type="match status" value="1"/>
</dbReference>
<proteinExistence type="inferred from homology"/>
<dbReference type="InterPro" id="IPR029510">
    <property type="entry name" value="Ald_DH_CS_GLU"/>
</dbReference>
<evidence type="ECO:0000256" key="3">
    <source>
        <dbReference type="ARBA" id="ARBA00023027"/>
    </source>
</evidence>